<comment type="caution">
    <text evidence="3">The sequence shown here is derived from an EMBL/GenBank/DDBJ whole genome shotgun (WGS) entry which is preliminary data.</text>
</comment>
<feature type="transmembrane region" description="Helical" evidence="2">
    <location>
        <begin position="372"/>
        <end position="401"/>
    </location>
</feature>
<organism evidence="3 4">
    <name type="scientific">Kipferlia bialata</name>
    <dbReference type="NCBI Taxonomy" id="797122"/>
    <lineage>
        <taxon>Eukaryota</taxon>
        <taxon>Metamonada</taxon>
        <taxon>Carpediemonas-like organisms</taxon>
        <taxon>Kipferlia</taxon>
    </lineage>
</organism>
<name>A0A9K3CW65_9EUKA</name>
<evidence type="ECO:0000313" key="3">
    <source>
        <dbReference type="EMBL" id="GIQ84107.1"/>
    </source>
</evidence>
<feature type="region of interest" description="Disordered" evidence="1">
    <location>
        <begin position="1"/>
        <end position="29"/>
    </location>
</feature>
<gene>
    <name evidence="3" type="ORF">KIPB_005549</name>
</gene>
<keyword evidence="4" id="KW-1185">Reference proteome</keyword>
<feature type="transmembrane region" description="Helical" evidence="2">
    <location>
        <begin position="57"/>
        <end position="79"/>
    </location>
</feature>
<reference evidence="3 4" key="1">
    <citation type="journal article" date="2018" name="PLoS ONE">
        <title>The draft genome of Kipferlia bialata reveals reductive genome evolution in fornicate parasites.</title>
        <authorList>
            <person name="Tanifuji G."/>
            <person name="Takabayashi S."/>
            <person name="Kume K."/>
            <person name="Takagi M."/>
            <person name="Nakayama T."/>
            <person name="Kamikawa R."/>
            <person name="Inagaki Y."/>
            <person name="Hashimoto T."/>
        </authorList>
    </citation>
    <scope>NUCLEOTIDE SEQUENCE [LARGE SCALE GENOMIC DNA]</scope>
    <source>
        <strain evidence="3">NY0173</strain>
    </source>
</reference>
<keyword evidence="2" id="KW-1133">Transmembrane helix</keyword>
<keyword evidence="2" id="KW-0812">Transmembrane</keyword>
<accession>A0A9K3CW65</accession>
<keyword evidence="2" id="KW-0472">Membrane</keyword>
<dbReference type="AlphaFoldDB" id="A0A9K3CW65"/>
<evidence type="ECO:0000256" key="2">
    <source>
        <dbReference type="SAM" id="Phobius"/>
    </source>
</evidence>
<feature type="transmembrane region" description="Helical" evidence="2">
    <location>
        <begin position="173"/>
        <end position="197"/>
    </location>
</feature>
<feature type="transmembrane region" description="Helical" evidence="2">
    <location>
        <begin position="298"/>
        <end position="320"/>
    </location>
</feature>
<dbReference type="Proteomes" id="UP000265618">
    <property type="component" value="Unassembled WGS sequence"/>
</dbReference>
<feature type="transmembrane region" description="Helical" evidence="2">
    <location>
        <begin position="99"/>
        <end position="117"/>
    </location>
</feature>
<proteinExistence type="predicted"/>
<evidence type="ECO:0000256" key="1">
    <source>
        <dbReference type="SAM" id="MobiDB-lite"/>
    </source>
</evidence>
<dbReference type="OrthoDB" id="409243at2759"/>
<evidence type="ECO:0000313" key="4">
    <source>
        <dbReference type="Proteomes" id="UP000265618"/>
    </source>
</evidence>
<dbReference type="EMBL" id="BDIP01001309">
    <property type="protein sequence ID" value="GIQ84107.1"/>
    <property type="molecule type" value="Genomic_DNA"/>
</dbReference>
<feature type="transmembrane region" description="Helical" evidence="2">
    <location>
        <begin position="209"/>
        <end position="233"/>
    </location>
</feature>
<feature type="transmembrane region" description="Helical" evidence="2">
    <location>
        <begin position="421"/>
        <end position="444"/>
    </location>
</feature>
<protein>
    <submittedName>
        <fullName evidence="3">Uncharacterized protein</fullName>
    </submittedName>
</protein>
<feature type="transmembrane region" description="Helical" evidence="2">
    <location>
        <begin position="138"/>
        <end position="161"/>
    </location>
</feature>
<sequence length="462" mass="51229">MSEVSTLPREERKPLLNQGSEEPIPESEAADVVQKKPSLISTGKEAFEDGYESVKSYWPFFFVTLPMFCGYASLFSMQAHLMKQGFGIPDLPDGVSTDAYSSLRSMFGVGTSFLYWGNLIFRPMHNIVFSFCAPYYRMLIAFGSMMCAEIILVLVFIFSPFNDAPATSVDQVGPVWLVFLIYGLGGVGIGTFEANVLNVSAYSGQSAKYWSVLGIPFGVNTITIGGFALEAALNTIIGEGHATMIVYIFCLVVLAGGACVVYFLVPVPDGASDAKNVDKDYLFTCLKEENRSQWMMQVLPGAIAMMFNMFCVSLLCPGLSTYIYNDEYIDFWGMHLENDAYFSIFSVFTFMGDFSSRLFMAKKFVPRVYPPLFLCIHVVGVILLLASVETAPLGTFCVMFSNGSIYSQMSRFIDTGIHPDWNLISFSFWLFVGDAGSVIASLVTQPINAYLHQRRGDDTVFF</sequence>
<feature type="transmembrane region" description="Helical" evidence="2">
    <location>
        <begin position="340"/>
        <end position="360"/>
    </location>
</feature>
<feature type="transmembrane region" description="Helical" evidence="2">
    <location>
        <begin position="245"/>
        <end position="265"/>
    </location>
</feature>